<reference evidence="2" key="1">
    <citation type="submission" date="2016-07" db="EMBL/GenBank/DDBJ databases">
        <authorList>
            <person name="Florea S."/>
            <person name="Webb J.S."/>
            <person name="Jaromczyk J."/>
            <person name="Schardl C.L."/>
        </authorList>
    </citation>
    <scope>NUCLEOTIDE SEQUENCE [LARGE SCALE GENOMIC DNA]</scope>
    <source>
        <strain evidence="2">1YdBTEX2</strain>
    </source>
</reference>
<name>A0A1D3K841_PSEVE</name>
<evidence type="ECO:0000313" key="1">
    <source>
        <dbReference type="EMBL" id="SBW84529.1"/>
    </source>
</evidence>
<accession>A0A1D3K841</accession>
<sequence>MATEFKDLNVADQNIVTDALDSVIESFQENGLDVGPLDQSQLIAALVDLFERVSA</sequence>
<organism evidence="1 2">
    <name type="scientific">Pseudomonas veronii 1YdBTEX2</name>
    <dbReference type="NCBI Taxonomy" id="1295141"/>
    <lineage>
        <taxon>Bacteria</taxon>
        <taxon>Pseudomonadati</taxon>
        <taxon>Pseudomonadota</taxon>
        <taxon>Gammaproteobacteria</taxon>
        <taxon>Pseudomonadales</taxon>
        <taxon>Pseudomonadaceae</taxon>
        <taxon>Pseudomonas</taxon>
    </lineage>
</organism>
<evidence type="ECO:0000313" key="2">
    <source>
        <dbReference type="Proteomes" id="UP000245431"/>
    </source>
</evidence>
<dbReference type="EMBL" id="LT599584">
    <property type="protein sequence ID" value="SBW84529.1"/>
    <property type="molecule type" value="Genomic_DNA"/>
</dbReference>
<dbReference type="AlphaFoldDB" id="A0A1D3K841"/>
<gene>
    <name evidence="1" type="ORF">PVE_R2G0503</name>
</gene>
<dbReference type="Proteomes" id="UP000245431">
    <property type="component" value="Chromosome PVE_r2"/>
</dbReference>
<proteinExistence type="predicted"/>
<protein>
    <submittedName>
        <fullName evidence="1">Uncharacterized protein</fullName>
    </submittedName>
</protein>